<dbReference type="AlphaFoldDB" id="A0ABD3X6Y7"/>
<gene>
    <name evidence="1" type="ORF">ACJMK2_027709</name>
</gene>
<name>A0ABD3X6Y7_SINWO</name>
<protein>
    <submittedName>
        <fullName evidence="1">Uncharacterized protein</fullName>
    </submittedName>
</protein>
<reference evidence="1 2" key="1">
    <citation type="submission" date="2024-11" db="EMBL/GenBank/DDBJ databases">
        <title>Chromosome-level genome assembly of the freshwater bivalve Anodonta woodiana.</title>
        <authorList>
            <person name="Chen X."/>
        </authorList>
    </citation>
    <scope>NUCLEOTIDE SEQUENCE [LARGE SCALE GENOMIC DNA]</scope>
    <source>
        <strain evidence="1">MN2024</strain>
        <tissue evidence="1">Gills</tissue>
    </source>
</reference>
<keyword evidence="2" id="KW-1185">Reference proteome</keyword>
<feature type="non-terminal residue" evidence="1">
    <location>
        <position position="56"/>
    </location>
</feature>
<evidence type="ECO:0000313" key="2">
    <source>
        <dbReference type="Proteomes" id="UP001634394"/>
    </source>
</evidence>
<accession>A0ABD3X6Y7</accession>
<organism evidence="1 2">
    <name type="scientific">Sinanodonta woodiana</name>
    <name type="common">Chinese pond mussel</name>
    <name type="synonym">Anodonta woodiana</name>
    <dbReference type="NCBI Taxonomy" id="1069815"/>
    <lineage>
        <taxon>Eukaryota</taxon>
        <taxon>Metazoa</taxon>
        <taxon>Spiralia</taxon>
        <taxon>Lophotrochozoa</taxon>
        <taxon>Mollusca</taxon>
        <taxon>Bivalvia</taxon>
        <taxon>Autobranchia</taxon>
        <taxon>Heteroconchia</taxon>
        <taxon>Palaeoheterodonta</taxon>
        <taxon>Unionida</taxon>
        <taxon>Unionoidea</taxon>
        <taxon>Unionidae</taxon>
        <taxon>Unioninae</taxon>
        <taxon>Sinanodonta</taxon>
    </lineage>
</organism>
<proteinExistence type="predicted"/>
<comment type="caution">
    <text evidence="1">The sequence shown here is derived from an EMBL/GenBank/DDBJ whole genome shotgun (WGS) entry which is preliminary data.</text>
</comment>
<dbReference type="Proteomes" id="UP001634394">
    <property type="component" value="Unassembled WGS sequence"/>
</dbReference>
<sequence length="56" mass="6242">MKELMIRTNNDLGGISKIEGTNQNNDILKINSTSAFLLGKSAEVSDVEQLIEEKYK</sequence>
<evidence type="ECO:0000313" key="1">
    <source>
        <dbReference type="EMBL" id="KAL3881253.1"/>
    </source>
</evidence>
<dbReference type="EMBL" id="JBJQND010000003">
    <property type="protein sequence ID" value="KAL3881253.1"/>
    <property type="molecule type" value="Genomic_DNA"/>
</dbReference>